<dbReference type="GO" id="GO:0005524">
    <property type="term" value="F:ATP binding"/>
    <property type="evidence" value="ECO:0007669"/>
    <property type="project" value="UniProtKB-UniRule"/>
</dbReference>
<dbReference type="InterPro" id="IPR000719">
    <property type="entry name" value="Prot_kinase_dom"/>
</dbReference>
<keyword evidence="4" id="KW-0418">Kinase</keyword>
<accession>A0A942UYG0</accession>
<gene>
    <name evidence="4" type="ORF">KHA91_20375</name>
</gene>
<evidence type="ECO:0000313" key="4">
    <source>
        <dbReference type="EMBL" id="MBS4225054.1"/>
    </source>
</evidence>
<dbReference type="Pfam" id="PF00069">
    <property type="entry name" value="Pkinase"/>
    <property type="match status" value="1"/>
</dbReference>
<name>A0A942UYG0_9BACI</name>
<feature type="transmembrane region" description="Helical" evidence="2">
    <location>
        <begin position="286"/>
        <end position="307"/>
    </location>
</feature>
<dbReference type="EMBL" id="JAGYPN010000007">
    <property type="protein sequence ID" value="MBS4225054.1"/>
    <property type="molecule type" value="Genomic_DNA"/>
</dbReference>
<dbReference type="PROSITE" id="PS00107">
    <property type="entry name" value="PROTEIN_KINASE_ATP"/>
    <property type="match status" value="1"/>
</dbReference>
<evidence type="ECO:0000256" key="1">
    <source>
        <dbReference type="PROSITE-ProRule" id="PRU10141"/>
    </source>
</evidence>
<keyword evidence="4" id="KW-0808">Transferase</keyword>
<sequence>MMNNFLKSQCKYPSGTIVKGKWHKHRYQLVNELGAGANGVVYLAKGITGYTALKMSTDSLSITSEVNVLKAFAKVQGSALGPSLYDVDDWEGNSGMVHFYAMEYIQGPDLLSFVREKGYSWAGVMIVQLLDVLEELHAQGWIFGDLKPENLIVSGPTPAIRCIDVGGTTMNGRAIKEFTEFFDRGYWSLGSRKAEPTYDLFSTAMLMINLFYPQRFTKKDAGISPLKQLMEKVRLNKELNKFEPVMYKALLGEYKFAREMKKDMLVILAEGGRYKKLNHKQKKNHTFLESASIVLITGILYALYLYGHIF</sequence>
<evidence type="ECO:0000259" key="3">
    <source>
        <dbReference type="PROSITE" id="PS50011"/>
    </source>
</evidence>
<keyword evidence="1" id="KW-0067">ATP-binding</keyword>
<keyword evidence="2" id="KW-0472">Membrane</keyword>
<feature type="binding site" evidence="1">
    <location>
        <position position="54"/>
    </location>
    <ligand>
        <name>ATP</name>
        <dbReference type="ChEBI" id="CHEBI:30616"/>
    </ligand>
</feature>
<dbReference type="SMART" id="SM00220">
    <property type="entry name" value="S_TKc"/>
    <property type="match status" value="1"/>
</dbReference>
<proteinExistence type="predicted"/>
<dbReference type="Proteomes" id="UP000676456">
    <property type="component" value="Unassembled WGS sequence"/>
</dbReference>
<dbReference type="AlphaFoldDB" id="A0A942UYG0"/>
<dbReference type="PANTHER" id="PTHR24348">
    <property type="entry name" value="SERINE/THREONINE-PROTEIN KINASE UNC-51-RELATED"/>
    <property type="match status" value="1"/>
</dbReference>
<dbReference type="Gene3D" id="1.10.510.10">
    <property type="entry name" value="Transferase(Phosphotransferase) domain 1"/>
    <property type="match status" value="1"/>
</dbReference>
<dbReference type="SUPFAM" id="SSF56112">
    <property type="entry name" value="Protein kinase-like (PK-like)"/>
    <property type="match status" value="1"/>
</dbReference>
<evidence type="ECO:0000256" key="2">
    <source>
        <dbReference type="SAM" id="Phobius"/>
    </source>
</evidence>
<feature type="domain" description="Protein kinase" evidence="3">
    <location>
        <begin position="27"/>
        <end position="288"/>
    </location>
</feature>
<dbReference type="GO" id="GO:0005737">
    <property type="term" value="C:cytoplasm"/>
    <property type="evidence" value="ECO:0007669"/>
    <property type="project" value="TreeGrafter"/>
</dbReference>
<organism evidence="4 5">
    <name type="scientific">Lederbergia citrea</name>
    <dbReference type="NCBI Taxonomy" id="2833581"/>
    <lineage>
        <taxon>Bacteria</taxon>
        <taxon>Bacillati</taxon>
        <taxon>Bacillota</taxon>
        <taxon>Bacilli</taxon>
        <taxon>Bacillales</taxon>
        <taxon>Bacillaceae</taxon>
        <taxon>Lederbergia</taxon>
    </lineage>
</organism>
<comment type="caution">
    <text evidence="4">The sequence shown here is derived from an EMBL/GenBank/DDBJ whole genome shotgun (WGS) entry which is preliminary data.</text>
</comment>
<dbReference type="InterPro" id="IPR045269">
    <property type="entry name" value="Atg1-like"/>
</dbReference>
<protein>
    <submittedName>
        <fullName evidence="4">Protein kinase family protein</fullName>
    </submittedName>
</protein>
<dbReference type="GO" id="GO:0004674">
    <property type="term" value="F:protein serine/threonine kinase activity"/>
    <property type="evidence" value="ECO:0007669"/>
    <property type="project" value="InterPro"/>
</dbReference>
<keyword evidence="2" id="KW-1133">Transmembrane helix</keyword>
<dbReference type="RefSeq" id="WP_213100111.1">
    <property type="nucleotide sequence ID" value="NZ_JAGYPN010000007.1"/>
</dbReference>
<keyword evidence="1" id="KW-0547">Nucleotide-binding</keyword>
<dbReference type="InterPro" id="IPR017441">
    <property type="entry name" value="Protein_kinase_ATP_BS"/>
</dbReference>
<reference evidence="4 5" key="1">
    <citation type="submission" date="2021-05" db="EMBL/GenBank/DDBJ databases">
        <title>Novel Bacillus species.</title>
        <authorList>
            <person name="Liu G."/>
        </authorList>
    </citation>
    <scope>NUCLEOTIDE SEQUENCE [LARGE SCALE GENOMIC DNA]</scope>
    <source>
        <strain evidence="4 5">FJAT-49682</strain>
    </source>
</reference>
<keyword evidence="2" id="KW-0812">Transmembrane</keyword>
<dbReference type="InterPro" id="IPR011009">
    <property type="entry name" value="Kinase-like_dom_sf"/>
</dbReference>
<keyword evidence="5" id="KW-1185">Reference proteome</keyword>
<evidence type="ECO:0000313" key="5">
    <source>
        <dbReference type="Proteomes" id="UP000676456"/>
    </source>
</evidence>
<dbReference type="PROSITE" id="PS50011">
    <property type="entry name" value="PROTEIN_KINASE_DOM"/>
    <property type="match status" value="1"/>
</dbReference>